<accession>A0A8S5T9H4</accession>
<reference evidence="2" key="1">
    <citation type="journal article" date="2021" name="Proc. Natl. Acad. Sci. U.S.A.">
        <title>A Catalog of Tens of Thousands of Viruses from Human Metagenomes Reveals Hidden Associations with Chronic Diseases.</title>
        <authorList>
            <person name="Tisza M.J."/>
            <person name="Buck C.B."/>
        </authorList>
    </citation>
    <scope>NUCLEOTIDE SEQUENCE</scope>
    <source>
        <strain evidence="2">Ct0Wl9</strain>
    </source>
</reference>
<protein>
    <submittedName>
        <fullName evidence="2">DNA-binding protein</fullName>
    </submittedName>
</protein>
<proteinExistence type="predicted"/>
<keyword evidence="2" id="KW-0238">DNA-binding</keyword>
<keyword evidence="1" id="KW-0175">Coiled coil</keyword>
<sequence>MSWGNITLTDKEFFTQMARFADVNDPRTCAKYWYAACEVIIRELFYNGTCRVPTLGTFTTKHIGESIQVQKGIDGKQVVYQVPPRDVPEFTPHDDMINDINMQGVTKQYRKRLKAGKLSKRDYERQVRAEILNVDGNLTEKRLEDSKQKFNEMLKEKKERFKGKVDLKEDED</sequence>
<feature type="coiled-coil region" evidence="1">
    <location>
        <begin position="140"/>
        <end position="171"/>
    </location>
</feature>
<evidence type="ECO:0000313" key="2">
    <source>
        <dbReference type="EMBL" id="DAF59667.1"/>
    </source>
</evidence>
<evidence type="ECO:0000256" key="1">
    <source>
        <dbReference type="SAM" id="Coils"/>
    </source>
</evidence>
<dbReference type="EMBL" id="BK032775">
    <property type="protein sequence ID" value="DAF59667.1"/>
    <property type="molecule type" value="Genomic_DNA"/>
</dbReference>
<organism evidence="2">
    <name type="scientific">Siphoviridae sp. ct0Wl9</name>
    <dbReference type="NCBI Taxonomy" id="2827763"/>
    <lineage>
        <taxon>Viruses</taxon>
        <taxon>Duplodnaviria</taxon>
        <taxon>Heunggongvirae</taxon>
        <taxon>Uroviricota</taxon>
        <taxon>Caudoviricetes</taxon>
    </lineage>
</organism>
<name>A0A8S5T9H4_9CAUD</name>
<dbReference type="GO" id="GO:0003677">
    <property type="term" value="F:DNA binding"/>
    <property type="evidence" value="ECO:0007669"/>
    <property type="project" value="UniProtKB-KW"/>
</dbReference>